<comment type="similarity">
    <text evidence="3">Belongs to the PNP/MTAP phosphorylase family. MTAP subfamily.</text>
</comment>
<feature type="site" description="Important for substrate specificity" evidence="3">
    <location>
        <position position="226"/>
    </location>
</feature>
<feature type="binding site" evidence="3">
    <location>
        <position position="192"/>
    </location>
    <ligand>
        <name>phosphate</name>
        <dbReference type="ChEBI" id="CHEBI:43474"/>
    </ligand>
</feature>
<gene>
    <name evidence="5" type="ordered locus">TEPIRE1_2073</name>
</gene>
<keyword evidence="1 3" id="KW-0328">Glycosyltransferase</keyword>
<organism evidence="5 6">
    <name type="scientific">Tepidanaerobacter acetatoxydans (strain DSM 21804 / JCM 16047 / Re1)</name>
    <dbReference type="NCBI Taxonomy" id="1209989"/>
    <lineage>
        <taxon>Bacteria</taxon>
        <taxon>Bacillati</taxon>
        <taxon>Bacillota</taxon>
        <taxon>Clostridia</taxon>
        <taxon>Thermosediminibacterales</taxon>
        <taxon>Tepidanaerobacteraceae</taxon>
        <taxon>Tepidanaerobacter</taxon>
    </lineage>
</organism>
<evidence type="ECO:0000313" key="5">
    <source>
        <dbReference type="EMBL" id="CDI40884.1"/>
    </source>
</evidence>
<dbReference type="eggNOG" id="COG0005">
    <property type="taxonomic scope" value="Bacteria"/>
</dbReference>
<protein>
    <recommendedName>
        <fullName evidence="3">Purine nucleoside phosphorylase</fullName>
        <shortName evidence="3">PNP</shortName>
        <ecNumber evidence="3">2.4.2.1</ecNumber>
    </recommendedName>
</protein>
<comment type="catalytic activity">
    <reaction evidence="3">
        <text>a purine D-ribonucleoside + phosphate = a purine nucleobase + alpha-D-ribose 1-phosphate</text>
        <dbReference type="Rhea" id="RHEA:19805"/>
        <dbReference type="ChEBI" id="CHEBI:26386"/>
        <dbReference type="ChEBI" id="CHEBI:43474"/>
        <dbReference type="ChEBI" id="CHEBI:57720"/>
        <dbReference type="ChEBI" id="CHEBI:142355"/>
        <dbReference type="EC" id="2.4.2.1"/>
    </reaction>
</comment>
<feature type="domain" description="Nucleoside phosphorylase" evidence="4">
    <location>
        <begin position="15"/>
        <end position="231"/>
    </location>
</feature>
<feature type="binding site" evidence="3">
    <location>
        <begin position="58"/>
        <end position="59"/>
    </location>
    <ligand>
        <name>phosphate</name>
        <dbReference type="ChEBI" id="CHEBI:43474"/>
    </ligand>
</feature>
<keyword evidence="2 3" id="KW-0808">Transferase</keyword>
<comment type="function">
    <text evidence="3">Purine nucleoside phosphorylase involved in purine salvage.</text>
</comment>
<dbReference type="Gene3D" id="3.40.50.1580">
    <property type="entry name" value="Nucleoside phosphorylase domain"/>
    <property type="match status" value="1"/>
</dbReference>
<dbReference type="CDD" id="cd09010">
    <property type="entry name" value="MTAP_SsMTAPII_like_MTIP"/>
    <property type="match status" value="1"/>
</dbReference>
<keyword evidence="6" id="KW-1185">Reference proteome</keyword>
<dbReference type="GO" id="GO:0019509">
    <property type="term" value="P:L-methionine salvage from methylthioadenosine"/>
    <property type="evidence" value="ECO:0007669"/>
    <property type="project" value="TreeGrafter"/>
</dbReference>
<reference evidence="6" key="1">
    <citation type="journal article" date="2013" name="Genome Announc.">
        <title>First genome sequence of a syntrophic acetate-oxidizing bacterium, Tepidanaerobacter acetatoxydans strain Re1.</title>
        <authorList>
            <person name="Manzoor S."/>
            <person name="Bongcam-Rudloff E."/>
            <person name="Schnurer A."/>
            <person name="Muller B."/>
        </authorList>
    </citation>
    <scope>NUCLEOTIDE SEQUENCE [LARGE SCALE GENOMIC DNA]</scope>
    <source>
        <strain evidence="6">Re1</strain>
    </source>
</reference>
<dbReference type="GO" id="GO:0005829">
    <property type="term" value="C:cytosol"/>
    <property type="evidence" value="ECO:0007669"/>
    <property type="project" value="TreeGrafter"/>
</dbReference>
<dbReference type="AlphaFoldDB" id="U4Q992"/>
<comment type="miscellaneous">
    <text evidence="3">Although this enzyme belongs to the family of MTA phosphorylases based on sequence homology, it lacks several conserved amino acids in the substrate binding pocket that confer specificity towards MTA.</text>
</comment>
<dbReference type="KEGG" id="tae:TepiRe1_2073"/>
<dbReference type="Proteomes" id="UP000010802">
    <property type="component" value="Chromosome"/>
</dbReference>
<dbReference type="GO" id="GO:0006166">
    <property type="term" value="P:purine ribonucleoside salvage"/>
    <property type="evidence" value="ECO:0007669"/>
    <property type="project" value="UniProtKB-UniRule"/>
</dbReference>
<dbReference type="EC" id="2.4.2.1" evidence="3"/>
<proteinExistence type="inferred from homology"/>
<feature type="site" description="Important for substrate specificity" evidence="3">
    <location>
        <position position="173"/>
    </location>
</feature>
<dbReference type="Pfam" id="PF01048">
    <property type="entry name" value="PNP_UDP_1"/>
    <property type="match status" value="1"/>
</dbReference>
<dbReference type="GO" id="GO:0017061">
    <property type="term" value="F:S-methyl-5-thioadenosine phosphorylase activity"/>
    <property type="evidence" value="ECO:0007669"/>
    <property type="project" value="InterPro"/>
</dbReference>
<dbReference type="InterPro" id="IPR010044">
    <property type="entry name" value="MTAP"/>
</dbReference>
<dbReference type="SUPFAM" id="SSF53167">
    <property type="entry name" value="Purine and uridine phosphorylases"/>
    <property type="match status" value="1"/>
</dbReference>
<comment type="caution">
    <text evidence="3">Lacks conserved residue(s) required for the propagation of feature annotation.</text>
</comment>
<evidence type="ECO:0000259" key="4">
    <source>
        <dbReference type="Pfam" id="PF01048"/>
    </source>
</evidence>
<dbReference type="STRING" id="1209989.TepRe1_1926"/>
<dbReference type="HAMAP" id="MF_01963">
    <property type="entry name" value="MTAP"/>
    <property type="match status" value="1"/>
</dbReference>
<dbReference type="InterPro" id="IPR000845">
    <property type="entry name" value="Nucleoside_phosphorylase_d"/>
</dbReference>
<comment type="pathway">
    <text evidence="3">Purine metabolism; purine nucleoside salvage.</text>
</comment>
<keyword evidence="3" id="KW-0660">Purine salvage</keyword>
<sequence>MNLRRRQEVVKVEKAIIGGTGVYEIGKSSQQKIKTEYGSVIVDIVKTSNGTEIAFLARHGKGHSTPPHLINYRANMKALKNLGVKYIYATGAVGSCNENFAPGDVVILKDFMDFTKTRPLTFYEGSETGVAHVAMDAPYCRNLREKFLNSAQKTGLEIKGDAVYVCTEGPRFETASEIKMYKMLGADVVGMTNVPEVVLAKELGMCYQTLGIITNWCTGIKGAVIDHDITDIVEKNKQLITETFMLALTGEELSQDNCNCKVSLLKL</sequence>
<dbReference type="PANTHER" id="PTHR42679">
    <property type="entry name" value="S-METHYL-5'-THIOADENOSINE PHOSPHORYLASE"/>
    <property type="match status" value="1"/>
</dbReference>
<dbReference type="HOGENOM" id="CLU_054456_0_2_9"/>
<evidence type="ECO:0000256" key="3">
    <source>
        <dbReference type="HAMAP-Rule" id="MF_01963"/>
    </source>
</evidence>
<name>U4Q992_TEPAE</name>
<comment type="subunit">
    <text evidence="3">Homohexamer. Dimer of a homotrimer.</text>
</comment>
<dbReference type="InterPro" id="IPR035994">
    <property type="entry name" value="Nucleoside_phosphorylase_sf"/>
</dbReference>
<dbReference type="UniPathway" id="UPA00606"/>
<evidence type="ECO:0000313" key="6">
    <source>
        <dbReference type="Proteomes" id="UP000010802"/>
    </source>
</evidence>
<evidence type="ECO:0000256" key="2">
    <source>
        <dbReference type="ARBA" id="ARBA00022679"/>
    </source>
</evidence>
<feature type="binding site" evidence="3">
    <location>
        <position position="191"/>
    </location>
    <ligand>
        <name>substrate</name>
    </ligand>
</feature>
<accession>U4Q992</accession>
<feature type="binding site" evidence="3">
    <location>
        <position position="20"/>
    </location>
    <ligand>
        <name>phosphate</name>
        <dbReference type="ChEBI" id="CHEBI:43474"/>
    </ligand>
</feature>
<dbReference type="PANTHER" id="PTHR42679:SF2">
    <property type="entry name" value="S-METHYL-5'-THIOADENOSINE PHOSPHORYLASE"/>
    <property type="match status" value="1"/>
</dbReference>
<evidence type="ECO:0000256" key="1">
    <source>
        <dbReference type="ARBA" id="ARBA00022676"/>
    </source>
</evidence>
<dbReference type="EMBL" id="HF563609">
    <property type="protein sequence ID" value="CDI40884.1"/>
    <property type="molecule type" value="Genomic_DNA"/>
</dbReference>